<gene>
    <name evidence="3" type="ORF">GCM10007036_29220</name>
</gene>
<proteinExistence type="predicted"/>
<reference evidence="3" key="2">
    <citation type="submission" date="2020-09" db="EMBL/GenBank/DDBJ databases">
        <authorList>
            <person name="Sun Q."/>
            <person name="Zhou Y."/>
        </authorList>
    </citation>
    <scope>NUCLEOTIDE SEQUENCE</scope>
    <source>
        <strain evidence="3">CGMCC 1.12214</strain>
    </source>
</reference>
<dbReference type="PANTHER" id="PTHR35936:SF17">
    <property type="entry name" value="ARGININE-BINDING EXTRACELLULAR PROTEIN ARTP"/>
    <property type="match status" value="1"/>
</dbReference>
<evidence type="ECO:0000313" key="3">
    <source>
        <dbReference type="EMBL" id="GGH23447.1"/>
    </source>
</evidence>
<dbReference type="SMART" id="SM00062">
    <property type="entry name" value="PBPb"/>
    <property type="match status" value="1"/>
</dbReference>
<accession>A0A917I8Q8</accession>
<evidence type="ECO:0000313" key="4">
    <source>
        <dbReference type="Proteomes" id="UP000603912"/>
    </source>
</evidence>
<dbReference type="RefSeq" id="WP_188518465.1">
    <property type="nucleotide sequence ID" value="NZ_BMES01000002.1"/>
</dbReference>
<dbReference type="Gene3D" id="3.40.190.10">
    <property type="entry name" value="Periplasmic binding protein-like II"/>
    <property type="match status" value="2"/>
</dbReference>
<dbReference type="InterPro" id="IPR001638">
    <property type="entry name" value="Solute-binding_3/MltF_N"/>
</dbReference>
<keyword evidence="4" id="KW-1185">Reference proteome</keyword>
<evidence type="ECO:0000259" key="2">
    <source>
        <dbReference type="SMART" id="SM00062"/>
    </source>
</evidence>
<reference evidence="3" key="1">
    <citation type="journal article" date="2014" name="Int. J. Syst. Evol. Microbiol.">
        <title>Complete genome sequence of Corynebacterium casei LMG S-19264T (=DSM 44701T), isolated from a smear-ripened cheese.</title>
        <authorList>
            <consortium name="US DOE Joint Genome Institute (JGI-PGF)"/>
            <person name="Walter F."/>
            <person name="Albersmeier A."/>
            <person name="Kalinowski J."/>
            <person name="Ruckert C."/>
        </authorList>
    </citation>
    <scope>NUCLEOTIDE SEQUENCE</scope>
    <source>
        <strain evidence="3">CGMCC 1.12214</strain>
    </source>
</reference>
<dbReference type="Proteomes" id="UP000603912">
    <property type="component" value="Unassembled WGS sequence"/>
</dbReference>
<protein>
    <submittedName>
        <fullName evidence="3">Amino acid ABC transporter substrate-binding protein</fullName>
    </submittedName>
</protein>
<sequence length="246" mass="26259">MTSPLPAAERARIAALLAPTGVLRAGINLSNFLLVSRRTPDGGPAGVSPDMARALADSLGLRLHYVPYPNPAQVADAAGKDEWDVALIGAEPQRAEVIAFTPAYAEIEATYLVPEKSTAQTVADVDAPGRRIAAADRTAFGLWLDRNLKAAEIHRVATMDDALAAFRTHDLDALAGLRARLIDDQKAVPGSRILDGRFMTVQQAIGVPRAKEGALAYLVDFVADARRTGLVQELIRRHKVQGLTAA</sequence>
<feature type="domain" description="Solute-binding protein family 3/N-terminal" evidence="2">
    <location>
        <begin position="22"/>
        <end position="242"/>
    </location>
</feature>
<dbReference type="AlphaFoldDB" id="A0A917I8Q8"/>
<dbReference type="SUPFAM" id="SSF53850">
    <property type="entry name" value="Periplasmic binding protein-like II"/>
    <property type="match status" value="1"/>
</dbReference>
<name>A0A917I8Q8_9HYPH</name>
<organism evidence="3 4">
    <name type="scientific">Alsobacter metallidurans</name>
    <dbReference type="NCBI Taxonomy" id="340221"/>
    <lineage>
        <taxon>Bacteria</taxon>
        <taxon>Pseudomonadati</taxon>
        <taxon>Pseudomonadota</taxon>
        <taxon>Alphaproteobacteria</taxon>
        <taxon>Hyphomicrobiales</taxon>
        <taxon>Alsobacteraceae</taxon>
        <taxon>Alsobacter</taxon>
    </lineage>
</organism>
<dbReference type="PANTHER" id="PTHR35936">
    <property type="entry name" value="MEMBRANE-BOUND LYTIC MUREIN TRANSGLYCOSYLASE F"/>
    <property type="match status" value="1"/>
</dbReference>
<dbReference type="Pfam" id="PF00497">
    <property type="entry name" value="SBP_bac_3"/>
    <property type="match status" value="1"/>
</dbReference>
<comment type="caution">
    <text evidence="3">The sequence shown here is derived from an EMBL/GenBank/DDBJ whole genome shotgun (WGS) entry which is preliminary data.</text>
</comment>
<evidence type="ECO:0000256" key="1">
    <source>
        <dbReference type="ARBA" id="ARBA00022729"/>
    </source>
</evidence>
<dbReference type="EMBL" id="BMES01000002">
    <property type="protein sequence ID" value="GGH23447.1"/>
    <property type="molecule type" value="Genomic_DNA"/>
</dbReference>
<keyword evidence="1" id="KW-0732">Signal</keyword>